<comment type="catalytic activity">
    <reaction evidence="9">
        <text>L-lysyl-[protein] + acetyl-CoA = N(6)-acetyl-L-lysyl-[protein] + CoA + H(+)</text>
        <dbReference type="Rhea" id="RHEA:45948"/>
        <dbReference type="Rhea" id="RHEA-COMP:9752"/>
        <dbReference type="Rhea" id="RHEA-COMP:10731"/>
        <dbReference type="ChEBI" id="CHEBI:15378"/>
        <dbReference type="ChEBI" id="CHEBI:29969"/>
        <dbReference type="ChEBI" id="CHEBI:57287"/>
        <dbReference type="ChEBI" id="CHEBI:57288"/>
        <dbReference type="ChEBI" id="CHEBI:61930"/>
        <dbReference type="EC" id="2.3.1.48"/>
    </reaction>
</comment>
<reference evidence="12" key="1">
    <citation type="submission" date="2021-02" db="EMBL/GenBank/DDBJ databases">
        <authorList>
            <person name="Nowell W R."/>
        </authorList>
    </citation>
    <scope>NUCLEOTIDE SEQUENCE</scope>
    <source>
        <strain evidence="12">Ploen Becks lab</strain>
    </source>
</reference>
<evidence type="ECO:0000256" key="3">
    <source>
        <dbReference type="ARBA" id="ARBA00022829"/>
    </source>
</evidence>
<dbReference type="GO" id="GO:0120518">
    <property type="term" value="F:protein N-terminal-methionine acetyltransferase activity"/>
    <property type="evidence" value="ECO:0007669"/>
    <property type="project" value="UniProtKB-EC"/>
</dbReference>
<dbReference type="OrthoDB" id="47017at2759"/>
<dbReference type="EC" id="2.3.1.259" evidence="7"/>
<proteinExistence type="inferred from homology"/>
<evidence type="ECO:0000256" key="1">
    <source>
        <dbReference type="ARBA" id="ARBA00013184"/>
    </source>
</evidence>
<dbReference type="CDD" id="cd04301">
    <property type="entry name" value="NAT_SF"/>
    <property type="match status" value="1"/>
</dbReference>
<evidence type="ECO:0000256" key="4">
    <source>
        <dbReference type="ARBA" id="ARBA00022853"/>
    </source>
</evidence>
<dbReference type="GO" id="GO:0004402">
    <property type="term" value="F:histone acetyltransferase activity"/>
    <property type="evidence" value="ECO:0007669"/>
    <property type="project" value="TreeGrafter"/>
</dbReference>
<evidence type="ECO:0000313" key="12">
    <source>
        <dbReference type="EMBL" id="CAF1011192.1"/>
    </source>
</evidence>
<evidence type="ECO:0000256" key="7">
    <source>
        <dbReference type="ARBA" id="ARBA00026111"/>
    </source>
</evidence>
<protein>
    <recommendedName>
        <fullName evidence="8">N-alpha-acetyltransferase 60</fullName>
        <ecNumber evidence="7">2.3.1.259</ecNumber>
        <ecNumber evidence="1">2.3.1.48</ecNumber>
    </recommendedName>
</protein>
<name>A0A814HK73_9BILA</name>
<accession>A0A814HK73</accession>
<evidence type="ECO:0000259" key="11">
    <source>
        <dbReference type="PROSITE" id="PS51186"/>
    </source>
</evidence>
<dbReference type="Gene3D" id="3.40.630.30">
    <property type="match status" value="1"/>
</dbReference>
<sequence>MNPYFQDAVNNKSASLPVNLIDINDISLRHLCQEDIPELKRLCTEWFPVDYPDTWYQDIASNKKFYSIAAINNNAIIGIIVAEVKLKKTTDREDCNILSNKHDENTQITYILSLGVDKSFRRLGIASMLLDYLLSYLKAETDCKAIYLHVLCTNKTAISFYEKRKFQQRIFLPRYYTIQGKHHDGYCYVYYMNNGEPPWTMTYPFFNHFKNFFTCS</sequence>
<comment type="catalytic activity">
    <reaction evidence="10">
        <text>N-terminal L-methionyl-[transmembrane protein] + acetyl-CoA = N-terminal N(alpha)-acetyl-L-methionyl-[transmembrane protein] + CoA + H(+)</text>
        <dbReference type="Rhea" id="RHEA:50604"/>
        <dbReference type="Rhea" id="RHEA-COMP:12745"/>
        <dbReference type="Rhea" id="RHEA-COMP:12746"/>
        <dbReference type="ChEBI" id="CHEBI:15378"/>
        <dbReference type="ChEBI" id="CHEBI:57287"/>
        <dbReference type="ChEBI" id="CHEBI:57288"/>
        <dbReference type="ChEBI" id="CHEBI:64731"/>
        <dbReference type="ChEBI" id="CHEBI:133414"/>
        <dbReference type="EC" id="2.3.1.259"/>
    </reaction>
</comment>
<comment type="similarity">
    <text evidence="6">Belongs to the acetyltransferase family. NAA60 subfamily.</text>
</comment>
<evidence type="ECO:0000256" key="9">
    <source>
        <dbReference type="ARBA" id="ARBA00048017"/>
    </source>
</evidence>
<keyword evidence="3" id="KW-0159">Chromosome partition</keyword>
<evidence type="ECO:0000256" key="6">
    <source>
        <dbReference type="ARBA" id="ARBA00025774"/>
    </source>
</evidence>
<feature type="domain" description="N-acetyltransferase" evidence="11">
    <location>
        <begin position="26"/>
        <end position="204"/>
    </location>
</feature>
<dbReference type="PANTHER" id="PTHR14744">
    <property type="entry name" value="N-ALPHA-ACETYLTRANSFERASE 60"/>
    <property type="match status" value="1"/>
</dbReference>
<dbReference type="EMBL" id="CAJNOC010004144">
    <property type="protein sequence ID" value="CAF1011192.1"/>
    <property type="molecule type" value="Genomic_DNA"/>
</dbReference>
<dbReference type="GO" id="GO:0000139">
    <property type="term" value="C:Golgi membrane"/>
    <property type="evidence" value="ECO:0007669"/>
    <property type="project" value="TreeGrafter"/>
</dbReference>
<dbReference type="GO" id="GO:0007059">
    <property type="term" value="P:chromosome segregation"/>
    <property type="evidence" value="ECO:0007669"/>
    <property type="project" value="UniProtKB-KW"/>
</dbReference>
<dbReference type="InterPro" id="IPR016181">
    <property type="entry name" value="Acyl_CoA_acyltransferase"/>
</dbReference>
<dbReference type="Pfam" id="PF00583">
    <property type="entry name" value="Acetyltransf_1"/>
    <property type="match status" value="1"/>
</dbReference>
<organism evidence="12 13">
    <name type="scientific">Brachionus calyciflorus</name>
    <dbReference type="NCBI Taxonomy" id="104777"/>
    <lineage>
        <taxon>Eukaryota</taxon>
        <taxon>Metazoa</taxon>
        <taxon>Spiralia</taxon>
        <taxon>Gnathifera</taxon>
        <taxon>Rotifera</taxon>
        <taxon>Eurotatoria</taxon>
        <taxon>Monogononta</taxon>
        <taxon>Pseudotrocha</taxon>
        <taxon>Ploima</taxon>
        <taxon>Brachionidae</taxon>
        <taxon>Brachionus</taxon>
    </lineage>
</organism>
<keyword evidence="2" id="KW-0808">Transferase</keyword>
<keyword evidence="4" id="KW-0156">Chromatin regulator</keyword>
<evidence type="ECO:0000256" key="8">
    <source>
        <dbReference type="ARBA" id="ARBA00026144"/>
    </source>
</evidence>
<dbReference type="InterPro" id="IPR045141">
    <property type="entry name" value="NAA60-like"/>
</dbReference>
<dbReference type="SUPFAM" id="SSF55729">
    <property type="entry name" value="Acyl-CoA N-acyltransferases (Nat)"/>
    <property type="match status" value="1"/>
</dbReference>
<dbReference type="AlphaFoldDB" id="A0A814HK73"/>
<evidence type="ECO:0000256" key="10">
    <source>
        <dbReference type="ARBA" id="ARBA00048848"/>
    </source>
</evidence>
<dbReference type="InterPro" id="IPR000182">
    <property type="entry name" value="GNAT_dom"/>
</dbReference>
<dbReference type="Proteomes" id="UP000663879">
    <property type="component" value="Unassembled WGS sequence"/>
</dbReference>
<evidence type="ECO:0000256" key="5">
    <source>
        <dbReference type="ARBA" id="ARBA00023315"/>
    </source>
</evidence>
<keyword evidence="13" id="KW-1185">Reference proteome</keyword>
<comment type="caution">
    <text evidence="12">The sequence shown here is derived from an EMBL/GenBank/DDBJ whole genome shotgun (WGS) entry which is preliminary data.</text>
</comment>
<evidence type="ECO:0000313" key="13">
    <source>
        <dbReference type="Proteomes" id="UP000663879"/>
    </source>
</evidence>
<keyword evidence="5" id="KW-0012">Acyltransferase</keyword>
<dbReference type="EC" id="2.3.1.48" evidence="1"/>
<dbReference type="PANTHER" id="PTHR14744:SF15">
    <property type="entry name" value="N-ALPHA-ACETYLTRANSFERASE 60"/>
    <property type="match status" value="1"/>
</dbReference>
<dbReference type="PROSITE" id="PS51186">
    <property type="entry name" value="GNAT"/>
    <property type="match status" value="1"/>
</dbReference>
<gene>
    <name evidence="12" type="ORF">OXX778_LOCUS16899</name>
</gene>
<evidence type="ECO:0000256" key="2">
    <source>
        <dbReference type="ARBA" id="ARBA00022679"/>
    </source>
</evidence>